<name>A0A8H7N5F3_BIOOC</name>
<reference evidence="1" key="1">
    <citation type="submission" date="2020-10" db="EMBL/GenBank/DDBJ databases">
        <title>High-Quality Genome Resource of Clonostachys rosea strain S41 by Oxford Nanopore Long-Read Sequencing.</title>
        <authorList>
            <person name="Wang H."/>
        </authorList>
    </citation>
    <scope>NUCLEOTIDE SEQUENCE</scope>
    <source>
        <strain evidence="1">S41</strain>
    </source>
</reference>
<organism evidence="1 2">
    <name type="scientific">Bionectria ochroleuca</name>
    <name type="common">Gliocladium roseum</name>
    <dbReference type="NCBI Taxonomy" id="29856"/>
    <lineage>
        <taxon>Eukaryota</taxon>
        <taxon>Fungi</taxon>
        <taxon>Dikarya</taxon>
        <taxon>Ascomycota</taxon>
        <taxon>Pezizomycotina</taxon>
        <taxon>Sordariomycetes</taxon>
        <taxon>Hypocreomycetidae</taxon>
        <taxon>Hypocreales</taxon>
        <taxon>Bionectriaceae</taxon>
        <taxon>Clonostachys</taxon>
    </lineage>
</organism>
<evidence type="ECO:0000313" key="2">
    <source>
        <dbReference type="Proteomes" id="UP000616885"/>
    </source>
</evidence>
<comment type="caution">
    <text evidence="1">The sequence shown here is derived from an EMBL/GenBank/DDBJ whole genome shotgun (WGS) entry which is preliminary data.</text>
</comment>
<dbReference type="Proteomes" id="UP000616885">
    <property type="component" value="Unassembled WGS sequence"/>
</dbReference>
<sequence length="119" mass="13060">MGSKFAWLVAQSTSSDASSALPLLPSDATSHCVFKYAGGHPASHRDLCLSLARRMRGCIKGGALRMYQWQYVIFIVLPRVHCMPVGCTRHTLSRLHHANAGCPRNVVCCEPDVLRPTVL</sequence>
<evidence type="ECO:0000313" key="1">
    <source>
        <dbReference type="EMBL" id="KAF9748907.1"/>
    </source>
</evidence>
<dbReference type="AlphaFoldDB" id="A0A8H7N5F3"/>
<accession>A0A8H7N5F3</accession>
<proteinExistence type="predicted"/>
<gene>
    <name evidence="1" type="ORF">IM811_016702</name>
</gene>
<dbReference type="EMBL" id="JADCTT010000008">
    <property type="protein sequence ID" value="KAF9748907.1"/>
    <property type="molecule type" value="Genomic_DNA"/>
</dbReference>
<protein>
    <submittedName>
        <fullName evidence="1">Uncharacterized protein</fullName>
    </submittedName>
</protein>